<reference evidence="2" key="1">
    <citation type="submission" date="2019-03" db="EMBL/GenBank/DDBJ databases">
        <title>Genome sequencing and reference-guided assembly of Black Bengal Goat (Capra hircus).</title>
        <authorList>
            <person name="Siddiki A.Z."/>
            <person name="Baten A."/>
            <person name="Billah M."/>
            <person name="Alam M.A.U."/>
            <person name="Shawrob K.S.M."/>
            <person name="Saha S."/>
            <person name="Chowdhury M."/>
            <person name="Rahman A.H."/>
            <person name="Stear M."/>
            <person name="Miah G."/>
            <person name="Das G.B."/>
            <person name="Hossain M.M."/>
            <person name="Kumkum M."/>
            <person name="Islam M.S."/>
            <person name="Mollah A.M."/>
            <person name="Ahsan A."/>
            <person name="Tusar F."/>
            <person name="Khan M.K.I."/>
        </authorList>
    </citation>
    <scope>NUCLEOTIDE SEQUENCE [LARGE SCALE GENOMIC DNA]</scope>
</reference>
<dbReference type="SUPFAM" id="SSF101447">
    <property type="entry name" value="Formin homology 2 domain (FH2 domain)"/>
    <property type="match status" value="1"/>
</dbReference>
<accession>A0A8C2NGE1</accession>
<dbReference type="InterPro" id="IPR015425">
    <property type="entry name" value="FH2_Formin"/>
</dbReference>
<evidence type="ECO:0000313" key="2">
    <source>
        <dbReference type="Ensembl" id="ENSCHIP00010004909.1"/>
    </source>
</evidence>
<dbReference type="Ensembl" id="ENSCHIT00010006821.1">
    <property type="protein sequence ID" value="ENSCHIP00010004909.1"/>
    <property type="gene ID" value="ENSCHIG00010003513.1"/>
</dbReference>
<sequence length="216" mass="24649">MKSEGQATVIQQIEESIEDLKTRIAKLDLAIKANLEALRLGENDVGYERIVQSKSIQMSPMEEGGVLALPSGGRARSSKTHPKDLRKLKKDLRACEVEAGKPFKENMEHFLIQAKIDQEADENSLTETPKCFLETTAYFFMRPKIGKKEVSPNVFFSIWHEFSSDFKDFGKKENKLILQERVKEAEEVCRQKKGKSLYKIKLRHDSGIKAKISMKT</sequence>
<dbReference type="AlphaFoldDB" id="A0A8C2NGE1"/>
<organism evidence="2">
    <name type="scientific">Capra hircus</name>
    <name type="common">Goat</name>
    <dbReference type="NCBI Taxonomy" id="9925"/>
    <lineage>
        <taxon>Eukaryota</taxon>
        <taxon>Metazoa</taxon>
        <taxon>Chordata</taxon>
        <taxon>Craniata</taxon>
        <taxon>Vertebrata</taxon>
        <taxon>Euteleostomi</taxon>
        <taxon>Mammalia</taxon>
        <taxon>Eutheria</taxon>
        <taxon>Laurasiatheria</taxon>
        <taxon>Artiodactyla</taxon>
        <taxon>Ruminantia</taxon>
        <taxon>Pecora</taxon>
        <taxon>Bovidae</taxon>
        <taxon>Caprinae</taxon>
        <taxon>Capra</taxon>
    </lineage>
</organism>
<reference evidence="2" key="2">
    <citation type="submission" date="2025-08" db="UniProtKB">
        <authorList>
            <consortium name="Ensembl"/>
        </authorList>
    </citation>
    <scope>IDENTIFICATION</scope>
</reference>
<dbReference type="Gene3D" id="1.20.58.2220">
    <property type="entry name" value="Formin, FH2 domain"/>
    <property type="match status" value="1"/>
</dbReference>
<protein>
    <recommendedName>
        <fullName evidence="1">FH2 domain-containing protein</fullName>
    </recommendedName>
</protein>
<evidence type="ECO:0000259" key="1">
    <source>
        <dbReference type="Pfam" id="PF02181"/>
    </source>
</evidence>
<dbReference type="Pfam" id="PF02181">
    <property type="entry name" value="FH2"/>
    <property type="match status" value="1"/>
</dbReference>
<name>A0A8C2NGE1_CAPHI</name>
<feature type="domain" description="FH2" evidence="1">
    <location>
        <begin position="83"/>
        <end position="167"/>
    </location>
</feature>
<dbReference type="InterPro" id="IPR042201">
    <property type="entry name" value="FH2_Formin_sf"/>
</dbReference>
<proteinExistence type="predicted"/>